<name>A0A2P6NWB0_9EUKA</name>
<feature type="region of interest" description="Disordered" evidence="3">
    <location>
        <begin position="284"/>
        <end position="366"/>
    </location>
</feature>
<dbReference type="PROSITE" id="PS51015">
    <property type="entry name" value="YDG"/>
    <property type="match status" value="1"/>
</dbReference>
<evidence type="ECO:0000256" key="3">
    <source>
        <dbReference type="SAM" id="MobiDB-lite"/>
    </source>
</evidence>
<dbReference type="InterPro" id="IPR036987">
    <property type="entry name" value="SRA-YDG_sf"/>
</dbReference>
<dbReference type="GO" id="GO:0044027">
    <property type="term" value="P:negative regulation of gene expression via chromosomal CpG island methylation"/>
    <property type="evidence" value="ECO:0007669"/>
    <property type="project" value="TreeGrafter"/>
</dbReference>
<dbReference type="Gene3D" id="2.30.280.10">
    <property type="entry name" value="SRA-YDG"/>
    <property type="match status" value="1"/>
</dbReference>
<dbReference type="PANTHER" id="PTHR14140:SF27">
    <property type="entry name" value="OS04G0289800 PROTEIN"/>
    <property type="match status" value="1"/>
</dbReference>
<comment type="subcellular location">
    <subcellularLocation>
        <location evidence="2">Nucleus</location>
    </subcellularLocation>
</comment>
<evidence type="ECO:0000256" key="1">
    <source>
        <dbReference type="ARBA" id="ARBA00023242"/>
    </source>
</evidence>
<feature type="compositionally biased region" description="Basic and acidic residues" evidence="3">
    <location>
        <begin position="219"/>
        <end position="237"/>
    </location>
</feature>
<organism evidence="5 6">
    <name type="scientific">Planoprotostelium fungivorum</name>
    <dbReference type="NCBI Taxonomy" id="1890364"/>
    <lineage>
        <taxon>Eukaryota</taxon>
        <taxon>Amoebozoa</taxon>
        <taxon>Evosea</taxon>
        <taxon>Variosea</taxon>
        <taxon>Cavosteliida</taxon>
        <taxon>Cavosteliaceae</taxon>
        <taxon>Planoprotostelium</taxon>
    </lineage>
</organism>
<dbReference type="GO" id="GO:0005634">
    <property type="term" value="C:nucleus"/>
    <property type="evidence" value="ECO:0007669"/>
    <property type="project" value="UniProtKB-SubCell"/>
</dbReference>
<dbReference type="STRING" id="1890364.A0A2P6NWB0"/>
<dbReference type="AlphaFoldDB" id="A0A2P6NWB0"/>
<evidence type="ECO:0000313" key="5">
    <source>
        <dbReference type="EMBL" id="PRP88252.1"/>
    </source>
</evidence>
<dbReference type="InterPro" id="IPR045134">
    <property type="entry name" value="UHRF1/2-like"/>
</dbReference>
<dbReference type="GO" id="GO:0061630">
    <property type="term" value="F:ubiquitin protein ligase activity"/>
    <property type="evidence" value="ECO:0007669"/>
    <property type="project" value="TreeGrafter"/>
</dbReference>
<feature type="region of interest" description="Disordered" evidence="3">
    <location>
        <begin position="202"/>
        <end position="243"/>
    </location>
</feature>
<proteinExistence type="predicted"/>
<dbReference type="Pfam" id="PF02182">
    <property type="entry name" value="SAD_SRA"/>
    <property type="match status" value="1"/>
</dbReference>
<accession>A0A2P6NWB0</accession>
<evidence type="ECO:0000313" key="6">
    <source>
        <dbReference type="Proteomes" id="UP000241769"/>
    </source>
</evidence>
<reference evidence="5 6" key="1">
    <citation type="journal article" date="2018" name="Genome Biol. Evol.">
        <title>Multiple Roots of Fruiting Body Formation in Amoebozoa.</title>
        <authorList>
            <person name="Hillmann F."/>
            <person name="Forbes G."/>
            <person name="Novohradska S."/>
            <person name="Ferling I."/>
            <person name="Riege K."/>
            <person name="Groth M."/>
            <person name="Westermann M."/>
            <person name="Marz M."/>
            <person name="Spaller T."/>
            <person name="Winckler T."/>
            <person name="Schaap P."/>
            <person name="Glockner G."/>
        </authorList>
    </citation>
    <scope>NUCLEOTIDE SEQUENCE [LARGE SCALE GENOMIC DNA]</scope>
    <source>
        <strain evidence="5 6">Jena</strain>
    </source>
</reference>
<evidence type="ECO:0000256" key="2">
    <source>
        <dbReference type="PROSITE-ProRule" id="PRU00358"/>
    </source>
</evidence>
<feature type="compositionally biased region" description="Basic and acidic residues" evidence="3">
    <location>
        <begin position="288"/>
        <end position="308"/>
    </location>
</feature>
<keyword evidence="1 2" id="KW-0539">Nucleus</keyword>
<feature type="compositionally biased region" description="Basic and acidic residues" evidence="3">
    <location>
        <begin position="337"/>
        <end position="366"/>
    </location>
</feature>
<dbReference type="InterPro" id="IPR015947">
    <property type="entry name" value="PUA-like_sf"/>
</dbReference>
<comment type="caution">
    <text evidence="5">The sequence shown here is derived from an EMBL/GenBank/DDBJ whole genome shotgun (WGS) entry which is preliminary data.</text>
</comment>
<protein>
    <submittedName>
        <fullName evidence="5">SRA-YDG domain-containing protein</fullName>
    </submittedName>
</protein>
<dbReference type="SUPFAM" id="SSF88697">
    <property type="entry name" value="PUA domain-like"/>
    <property type="match status" value="1"/>
</dbReference>
<dbReference type="PANTHER" id="PTHR14140">
    <property type="entry name" value="E3 UBIQUITIN-PROTEIN LIGASE UHRF-RELATED"/>
    <property type="match status" value="1"/>
</dbReference>
<dbReference type="InParanoid" id="A0A2P6NWB0"/>
<dbReference type="InterPro" id="IPR003105">
    <property type="entry name" value="SRA_YDG"/>
</dbReference>
<feature type="compositionally biased region" description="Polar residues" evidence="3">
    <location>
        <begin position="202"/>
        <end position="212"/>
    </location>
</feature>
<dbReference type="GO" id="GO:0016567">
    <property type="term" value="P:protein ubiquitination"/>
    <property type="evidence" value="ECO:0007669"/>
    <property type="project" value="TreeGrafter"/>
</dbReference>
<dbReference type="SMART" id="SM00466">
    <property type="entry name" value="SRA"/>
    <property type="match status" value="1"/>
</dbReference>
<feature type="domain" description="YDG" evidence="4">
    <location>
        <begin position="377"/>
        <end position="521"/>
    </location>
</feature>
<keyword evidence="6" id="KW-1185">Reference proteome</keyword>
<gene>
    <name evidence="5" type="ORF">PROFUN_03361</name>
</gene>
<dbReference type="Proteomes" id="UP000241769">
    <property type="component" value="Unassembled WGS sequence"/>
</dbReference>
<sequence>MRGEGDAIFCFIPPKYSFKSDASFDDESSPDSPSNTDVIFSTRGNVIVISSESSGSDAEETQPLDGSQVEIERLSTQDWGNDSPCSATNGLAFWLLYTDPSSFKDGDEIISGTWLRHLHDRDSGTFYLYEQGDPAYINSVLISSLLFHTVDQDHNVFIDIDEPSNRQAVKEWYTKKKLQGEKLDEKECYWYATVGRAVMETSSEHATPNTTETVHHKRKEMENYNETRENKRNRSEGEALSTQTPVMDMTGEIITDHEIKNVGERTKKHSPHMTKKTPRETITMPSVEDGKQPFEVEEERKEDTRGDTMEAETGEGSTETTELHSVTTVGDITEAMSLKEEKDGRDEPDSRIGEESNKEEEREQDVFEEMNREVPLAPAEEYQPGQTYQNRKILAASGLHSPHMAGIWSGGKSMHPSIVLSGGYEDDVDNGETIMYTGQGGQDENGKQAKDQELLSGNKILHTACQNGSPVRVTRGYKLPSPYSPAVGLRYDGLYIIQKAWREKSEQGRSEFYVWRFLLRRMKGQPPLPEPRDGFLKEVLRKVSWKRKFQEDSEGAVEAKEEKKRERPPKVRLPAKIFNDFSQTPRTVATVTIGERQGRSRKRREKETSQKILCTHCSQKIDDALIEKHLEEHKREYQRELTLEDMQIVYQRALLGQLQKRSLLDALEGDLYHLEGQDMSLFSIDVGHGTNC</sequence>
<dbReference type="EMBL" id="MDYQ01000012">
    <property type="protein sequence ID" value="PRP88252.1"/>
    <property type="molecule type" value="Genomic_DNA"/>
</dbReference>
<evidence type="ECO:0000259" key="4">
    <source>
        <dbReference type="PROSITE" id="PS51015"/>
    </source>
</evidence>
<dbReference type="OrthoDB" id="2270193at2759"/>